<gene>
    <name evidence="2" type="ORF">WJX75_008032</name>
</gene>
<feature type="region of interest" description="Disordered" evidence="1">
    <location>
        <begin position="71"/>
        <end position="99"/>
    </location>
</feature>
<keyword evidence="3" id="KW-1185">Reference proteome</keyword>
<feature type="compositionally biased region" description="Low complexity" evidence="1">
    <location>
        <begin position="79"/>
        <end position="99"/>
    </location>
</feature>
<evidence type="ECO:0008006" key="4">
    <source>
        <dbReference type="Google" id="ProtNLM"/>
    </source>
</evidence>
<dbReference type="Proteomes" id="UP001491310">
    <property type="component" value="Unassembled WGS sequence"/>
</dbReference>
<accession>A0ABR2Z4M5</accession>
<protein>
    <recommendedName>
        <fullName evidence="4">C3H1-type domain-containing protein</fullName>
    </recommendedName>
</protein>
<sequence>MGETWEQREAFAKRLRSKEQNMAPSAECSQGFPGAATECFGRSGLGSLPACGTFGTVVRLFDGVQPGQAQSTVAPLGVSSSQASSSGPRRAKAAPATARSSRKLQLLKVVSRDSAAAVNRPSVWVRPSTPQQRKRLLMRARVPSGSRKVLTRRPVQLRRIGGQMYRLVTNGQGHTLQREQSLKPRQQVARAFVEGLCLRGALCPHKHMNARMVKELRASRSLVAPSQILGQVKHSGDAAPEAAAAGGVALGEDVQAAAEGQQQKKRKWRYFWAEDGKDG</sequence>
<evidence type="ECO:0000313" key="2">
    <source>
        <dbReference type="EMBL" id="KAK9918920.1"/>
    </source>
</evidence>
<proteinExistence type="predicted"/>
<comment type="caution">
    <text evidence="2">The sequence shown here is derived from an EMBL/GenBank/DDBJ whole genome shotgun (WGS) entry which is preliminary data.</text>
</comment>
<organism evidence="2 3">
    <name type="scientific">Coccomyxa subellipsoidea</name>
    <dbReference type="NCBI Taxonomy" id="248742"/>
    <lineage>
        <taxon>Eukaryota</taxon>
        <taxon>Viridiplantae</taxon>
        <taxon>Chlorophyta</taxon>
        <taxon>core chlorophytes</taxon>
        <taxon>Trebouxiophyceae</taxon>
        <taxon>Trebouxiophyceae incertae sedis</taxon>
        <taxon>Coccomyxaceae</taxon>
        <taxon>Coccomyxa</taxon>
    </lineage>
</organism>
<dbReference type="EMBL" id="JALJOT010000001">
    <property type="protein sequence ID" value="KAK9918920.1"/>
    <property type="molecule type" value="Genomic_DNA"/>
</dbReference>
<evidence type="ECO:0000313" key="3">
    <source>
        <dbReference type="Proteomes" id="UP001491310"/>
    </source>
</evidence>
<evidence type="ECO:0000256" key="1">
    <source>
        <dbReference type="SAM" id="MobiDB-lite"/>
    </source>
</evidence>
<name>A0ABR2Z4M5_9CHLO</name>
<reference evidence="2 3" key="1">
    <citation type="journal article" date="2024" name="Nat. Commun.">
        <title>Phylogenomics reveals the evolutionary origins of lichenization in chlorophyte algae.</title>
        <authorList>
            <person name="Puginier C."/>
            <person name="Libourel C."/>
            <person name="Otte J."/>
            <person name="Skaloud P."/>
            <person name="Haon M."/>
            <person name="Grisel S."/>
            <person name="Petersen M."/>
            <person name="Berrin J.G."/>
            <person name="Delaux P.M."/>
            <person name="Dal Grande F."/>
            <person name="Keller J."/>
        </authorList>
    </citation>
    <scope>NUCLEOTIDE SEQUENCE [LARGE SCALE GENOMIC DNA]</scope>
    <source>
        <strain evidence="2 3">SAG 216-7</strain>
    </source>
</reference>